<dbReference type="InterPro" id="IPR023996">
    <property type="entry name" value="TonB-dep_OMP_SusC/RagA"/>
</dbReference>
<dbReference type="InterPro" id="IPR036942">
    <property type="entry name" value="Beta-barrel_TonB_sf"/>
</dbReference>
<evidence type="ECO:0000256" key="10">
    <source>
        <dbReference type="ARBA" id="ARBA00023170"/>
    </source>
</evidence>
<dbReference type="SUPFAM" id="SSF56935">
    <property type="entry name" value="Porins"/>
    <property type="match status" value="1"/>
</dbReference>
<dbReference type="InterPro" id="IPR012910">
    <property type="entry name" value="Plug_dom"/>
</dbReference>
<keyword evidence="10" id="KW-0675">Receptor</keyword>
<dbReference type="GO" id="GO:0015344">
    <property type="term" value="F:siderophore uptake transmembrane transporter activity"/>
    <property type="evidence" value="ECO:0007669"/>
    <property type="project" value="TreeGrafter"/>
</dbReference>
<keyword evidence="4" id="KW-0406">Ion transport</keyword>
<dbReference type="Gene3D" id="2.170.130.10">
    <property type="entry name" value="TonB-dependent receptor, plug domain"/>
    <property type="match status" value="1"/>
</dbReference>
<dbReference type="PANTHER" id="PTHR30069:SF29">
    <property type="entry name" value="HEMOGLOBIN AND HEMOGLOBIN-HAPTOGLOBIN-BINDING PROTEIN 1-RELATED"/>
    <property type="match status" value="1"/>
</dbReference>
<dbReference type="NCBIfam" id="TIGR04056">
    <property type="entry name" value="OMP_RagA_SusC"/>
    <property type="match status" value="1"/>
</dbReference>
<evidence type="ECO:0000256" key="9">
    <source>
        <dbReference type="ARBA" id="ARBA00023136"/>
    </source>
</evidence>
<evidence type="ECO:0000256" key="12">
    <source>
        <dbReference type="PROSITE-ProRule" id="PRU01360"/>
    </source>
</evidence>
<dbReference type="Gene3D" id="2.60.40.1120">
    <property type="entry name" value="Carboxypeptidase-like, regulatory domain"/>
    <property type="match status" value="1"/>
</dbReference>
<comment type="subcellular location">
    <subcellularLocation>
        <location evidence="1 12">Cell outer membrane</location>
        <topology evidence="1 12">Multi-pass membrane protein</topology>
    </subcellularLocation>
</comment>
<evidence type="ECO:0000313" key="16">
    <source>
        <dbReference type="EMBL" id="RHH37912.1"/>
    </source>
</evidence>
<keyword evidence="11 12" id="KW-0998">Cell outer membrane</keyword>
<dbReference type="InterPro" id="IPR039426">
    <property type="entry name" value="TonB-dep_rcpt-like"/>
</dbReference>
<evidence type="ECO:0000256" key="2">
    <source>
        <dbReference type="ARBA" id="ARBA00022448"/>
    </source>
</evidence>
<comment type="caution">
    <text evidence="16">The sequence shown here is derived from an EMBL/GenBank/DDBJ whole genome shotgun (WGS) entry which is preliminary data.</text>
</comment>
<feature type="chain" id="PRO_5030076165" evidence="14">
    <location>
        <begin position="26"/>
        <end position="1118"/>
    </location>
</feature>
<proteinExistence type="inferred from homology"/>
<dbReference type="FunFam" id="2.60.40.1120:FF:000003">
    <property type="entry name" value="Outer membrane protein Omp121"/>
    <property type="match status" value="1"/>
</dbReference>
<keyword evidence="6 14" id="KW-0732">Signal</keyword>
<dbReference type="GO" id="GO:0044718">
    <property type="term" value="P:siderophore transmembrane transport"/>
    <property type="evidence" value="ECO:0007669"/>
    <property type="project" value="TreeGrafter"/>
</dbReference>
<dbReference type="InterPro" id="IPR000531">
    <property type="entry name" value="Beta-barrel_TonB"/>
</dbReference>
<dbReference type="AlphaFoldDB" id="A0A3E5HEV9"/>
<evidence type="ECO:0000256" key="6">
    <source>
        <dbReference type="ARBA" id="ARBA00022729"/>
    </source>
</evidence>
<evidence type="ECO:0000256" key="4">
    <source>
        <dbReference type="ARBA" id="ARBA00022496"/>
    </source>
</evidence>
<evidence type="ECO:0000256" key="3">
    <source>
        <dbReference type="ARBA" id="ARBA00022452"/>
    </source>
</evidence>
<dbReference type="Proteomes" id="UP000283329">
    <property type="component" value="Unassembled WGS sequence"/>
</dbReference>
<dbReference type="Pfam" id="PF07660">
    <property type="entry name" value="STN"/>
    <property type="match status" value="1"/>
</dbReference>
<organism evidence="16 17">
    <name type="scientific">Bacteroides ovatus</name>
    <dbReference type="NCBI Taxonomy" id="28116"/>
    <lineage>
        <taxon>Bacteria</taxon>
        <taxon>Pseudomonadati</taxon>
        <taxon>Bacteroidota</taxon>
        <taxon>Bacteroidia</taxon>
        <taxon>Bacteroidales</taxon>
        <taxon>Bacteroidaceae</taxon>
        <taxon>Bacteroides</taxon>
    </lineage>
</organism>
<comment type="similarity">
    <text evidence="12 13">Belongs to the TonB-dependent receptor family.</text>
</comment>
<reference evidence="16 17" key="1">
    <citation type="submission" date="2018-08" db="EMBL/GenBank/DDBJ databases">
        <title>A genome reference for cultivated species of the human gut microbiota.</title>
        <authorList>
            <person name="Zou Y."/>
            <person name="Xue W."/>
            <person name="Luo G."/>
        </authorList>
    </citation>
    <scope>NUCLEOTIDE SEQUENCE [LARGE SCALE GENOMIC DNA]</scope>
    <source>
        <strain evidence="16 17">AM17-48</strain>
    </source>
</reference>
<dbReference type="Pfam" id="PF13715">
    <property type="entry name" value="CarbopepD_reg_2"/>
    <property type="match status" value="1"/>
</dbReference>
<keyword evidence="9 12" id="KW-0472">Membrane</keyword>
<dbReference type="PANTHER" id="PTHR30069">
    <property type="entry name" value="TONB-DEPENDENT OUTER MEMBRANE RECEPTOR"/>
    <property type="match status" value="1"/>
</dbReference>
<dbReference type="Gene3D" id="2.40.170.20">
    <property type="entry name" value="TonB-dependent receptor, beta-barrel domain"/>
    <property type="match status" value="1"/>
</dbReference>
<evidence type="ECO:0000256" key="11">
    <source>
        <dbReference type="ARBA" id="ARBA00023237"/>
    </source>
</evidence>
<dbReference type="EMBL" id="QRJR01000061">
    <property type="protein sequence ID" value="RHH37912.1"/>
    <property type="molecule type" value="Genomic_DNA"/>
</dbReference>
<dbReference type="NCBIfam" id="TIGR04057">
    <property type="entry name" value="SusC_RagA_signa"/>
    <property type="match status" value="1"/>
</dbReference>
<dbReference type="PROSITE" id="PS52016">
    <property type="entry name" value="TONB_DEPENDENT_REC_3"/>
    <property type="match status" value="1"/>
</dbReference>
<keyword evidence="2 12" id="KW-0813">Transport</keyword>
<evidence type="ECO:0000256" key="14">
    <source>
        <dbReference type="SAM" id="SignalP"/>
    </source>
</evidence>
<dbReference type="GO" id="GO:0009279">
    <property type="term" value="C:cell outer membrane"/>
    <property type="evidence" value="ECO:0007669"/>
    <property type="project" value="UniProtKB-SubCell"/>
</dbReference>
<dbReference type="Pfam" id="PF07715">
    <property type="entry name" value="Plug"/>
    <property type="match status" value="1"/>
</dbReference>
<dbReference type="InterPro" id="IPR023997">
    <property type="entry name" value="TonB-dep_OMP_SusC/RagA_CS"/>
</dbReference>
<keyword evidence="8 13" id="KW-0798">TonB box</keyword>
<evidence type="ECO:0000256" key="1">
    <source>
        <dbReference type="ARBA" id="ARBA00004571"/>
    </source>
</evidence>
<feature type="signal peptide" evidence="14">
    <location>
        <begin position="1"/>
        <end position="25"/>
    </location>
</feature>
<evidence type="ECO:0000256" key="7">
    <source>
        <dbReference type="ARBA" id="ARBA00023004"/>
    </source>
</evidence>
<evidence type="ECO:0000313" key="17">
    <source>
        <dbReference type="Proteomes" id="UP000283329"/>
    </source>
</evidence>
<keyword evidence="5 12" id="KW-0812">Transmembrane</keyword>
<keyword evidence="3 12" id="KW-1134">Transmembrane beta strand</keyword>
<name>A0A3E5HEV9_BACOV</name>
<dbReference type="Gene3D" id="3.55.50.30">
    <property type="match status" value="1"/>
</dbReference>
<accession>A0A3E5HEV9</accession>
<dbReference type="SMART" id="SM00965">
    <property type="entry name" value="STN"/>
    <property type="match status" value="1"/>
</dbReference>
<evidence type="ECO:0000256" key="13">
    <source>
        <dbReference type="RuleBase" id="RU003357"/>
    </source>
</evidence>
<feature type="domain" description="Secretin/TonB short N-terminal" evidence="15">
    <location>
        <begin position="53"/>
        <end position="104"/>
    </location>
</feature>
<keyword evidence="7" id="KW-0408">Iron</keyword>
<dbReference type="InterPro" id="IPR037066">
    <property type="entry name" value="Plug_dom_sf"/>
</dbReference>
<dbReference type="InterPro" id="IPR011662">
    <property type="entry name" value="Secretin/TonB_short_N"/>
</dbReference>
<evidence type="ECO:0000256" key="8">
    <source>
        <dbReference type="ARBA" id="ARBA00023077"/>
    </source>
</evidence>
<dbReference type="RefSeq" id="WP_008999075.1">
    <property type="nucleotide sequence ID" value="NZ_JACSWG010000010.1"/>
</dbReference>
<dbReference type="SUPFAM" id="SSF49464">
    <property type="entry name" value="Carboxypeptidase regulatory domain-like"/>
    <property type="match status" value="1"/>
</dbReference>
<evidence type="ECO:0000259" key="15">
    <source>
        <dbReference type="SMART" id="SM00965"/>
    </source>
</evidence>
<gene>
    <name evidence="16" type="ORF">DW206_26805</name>
</gene>
<keyword evidence="4" id="KW-0410">Iron transport</keyword>
<protein>
    <submittedName>
        <fullName evidence="16">SusC/RagA family TonB-linked outer membrane protein</fullName>
    </submittedName>
</protein>
<dbReference type="Pfam" id="PF00593">
    <property type="entry name" value="TonB_dep_Rec_b-barrel"/>
    <property type="match status" value="1"/>
</dbReference>
<evidence type="ECO:0000256" key="5">
    <source>
        <dbReference type="ARBA" id="ARBA00022692"/>
    </source>
</evidence>
<sequence length="1118" mass="123783">MNFYRFKAVLFIIFSCFLLQTALFAQGNVKITIKKKNVTLQEALQDVEKQSAYLVAFNESKLEKTKQIHLNINAEPLEKALTIILSGTGLTYKIKDKYIMIVPAGKPAPEKKTITGVVQDANGEPLIGVNVSVKGGSAGTVTNLNGEFSLQAAKGEILEFSYVGYVAASQTVTERNSLAIIMQEDAKTLDEVVVTALGIKRAEKALSYNVQQINADDILENKDANFVNSLSGKVAGVNINSSSSGVGGASRVIMRGTKSIEQSSNALYVIDGVPMYNSKGEGGTEYGSSGVTEAIADINPEDIESLSVLTGAAAAALYGSDAANGAIIVTTRQGKEGKLSVTVSSSMEFMKAFVMPKFQNRYGSSSGDMSWGDLLSSSSYIGYDPASDYLQGGLVATETVSLSTGTERNQTYFSVGAVDSKGIVPNNGYHRYNFTYRNTTSFLNDKMKLDVGASYIYQKDRNMTNQGVNYNPLIGAYLFPRGNDWEDVEMFERYDPQRKIMTHYFTMDPGEYIIQNPYWINYRNLRENSKNRYMLNASLSYEITDWLNVSGRIRLDNSVNKYTERIFASTPEQLTMLSKNGLYAITRSSDMQIYGDILANINKRFGNDWSLFATLGVSLTDLNYSDTGMRSPLRDGSIEGETTGVANVFNLSNMSNKALEKVENPWREQTRSIFASAEIGYKSTYYLTLTGRNDWPSQLAGPASTSKSFFYPSIGASVIVSEMIPNLSKDYISFLKVRASYASVGNAFKRFVANPVLEWNNTSSTFEQLTNYPVSNLKPERTKSWEFGLTVNFLKYFNADLSYYLTNTYDQLFQPDISVGSGYSTIYVQTGNIRNQGVELALGFKNTWRKFTWNSNLTFSTNNNKIIELGNNLVNPVTGELFSISSLDMKGLGDVHFLLKEGGTLGDMYSSADFVRDDNGNIYVDSEGKVVYEKGIKEPENWKKLGSVLPKGNLAWRNRFDIGNLNVGFMLAARLGGVVYSRTQATLDYYGVSEVSAIARDNGGVRINQSIMDAGDLIEAHSWYNQVAVSGGIPQLYTYDATNVRLQEASIGYTIPRKWLGGVMDIDLSIVGRNLWMIYCKAPFDPENVATTGNYYQGIDYFMMPSTRNIGFNVRLKF</sequence>
<dbReference type="InterPro" id="IPR008969">
    <property type="entry name" value="CarboxyPept-like_regulatory"/>
</dbReference>